<dbReference type="Pfam" id="PF04104">
    <property type="entry name" value="DNA_primase_lrg"/>
    <property type="match status" value="1"/>
</dbReference>
<evidence type="ECO:0000313" key="9">
    <source>
        <dbReference type="EMBL" id="MBP2201869.1"/>
    </source>
</evidence>
<comment type="similarity">
    <text evidence="7">Belongs to the eukaryotic-type primase large subunit family.</text>
</comment>
<dbReference type="GO" id="GO:0003899">
    <property type="term" value="F:DNA-directed RNA polymerase activity"/>
    <property type="evidence" value="ECO:0007669"/>
    <property type="project" value="InterPro"/>
</dbReference>
<evidence type="ECO:0000313" key="10">
    <source>
        <dbReference type="Proteomes" id="UP000740329"/>
    </source>
</evidence>
<keyword evidence="1 7" id="KW-0004">4Fe-4S</keyword>
<dbReference type="GO" id="GO:1990077">
    <property type="term" value="C:primosome complex"/>
    <property type="evidence" value="ECO:0007669"/>
    <property type="project" value="UniProtKB-KW"/>
</dbReference>
<evidence type="ECO:0000256" key="3">
    <source>
        <dbReference type="ARBA" id="ARBA00022705"/>
    </source>
</evidence>
<name>A0A8J7RGB3_METVO</name>
<dbReference type="EMBL" id="JAGGMV010000003">
    <property type="protein sequence ID" value="MBP2201869.1"/>
    <property type="molecule type" value="Genomic_DNA"/>
</dbReference>
<keyword evidence="9" id="KW-0808">Transferase</keyword>
<reference evidence="9" key="1">
    <citation type="submission" date="2021-03" db="EMBL/GenBank/DDBJ databases">
        <title>Genomic Encyclopedia of Type Strains, Phase IV (KMG-V): Genome sequencing to study the core and pangenomes of soil and plant-associated prokaryotes.</title>
        <authorList>
            <person name="Whitman W."/>
        </authorList>
    </citation>
    <scope>NUCLEOTIDE SEQUENCE</scope>
    <source>
        <strain evidence="9">C4</strain>
    </source>
</reference>
<dbReference type="AlphaFoldDB" id="A0A8J7RGB3"/>
<keyword evidence="4 7" id="KW-0479">Metal-binding</keyword>
<keyword evidence="2 7" id="KW-0639">Primosome</keyword>
<keyword evidence="5 7" id="KW-0408">Iron</keyword>
<sequence>MFLDKLKEVSNLNLIEELEKNENKKLIHYRLKSLFENNEEYKKNIENLVDLNNDTYYEYIKRFYDINPYDCSKDILINYLILIMISYSKYNNYYVKKISEELAKREFKPKISGLGHKIDIWTFIKIASNSHNNDLHLERMDLSNEEGKVYIYLPEDIYQTYLYEKIRLEMKEAVQKIKSKKISEELKIFFKEYIELALEDVKIVFNTDTGIKINYEGFNGIIPEEWHPPCIRELLNDILTGGSPSHYARRSFVVYWFVSQMNPNVRPLEDGEICNKNATDIAGEEDIEKFMDDLIAMFSTVGDFDTQKTRYYISHNIGYKVTDHITHCEYCKNWKIDGGKGLNYYCRPDSICNLKGITHPLDYLCYNINKHSNNKNTSDEKSNVNNSVKLKK</sequence>
<comment type="function">
    <text evidence="7">Regulatory subunit of DNA primase, an RNA polymerase that catalyzes the synthesis of short RNA molecules used as primers for DNA polymerase during DNA replication. Stabilizes and modulates the activity of the small subunit, increasing the rate of DNA synthesis, and conferring RNA synthesis capability. The DNA polymerase activity may enable DNA primase to also catalyze primer extension after primer synthesis. May also play a role in DNA repair.</text>
</comment>
<protein>
    <recommendedName>
        <fullName evidence="7">DNA primase large subunit PriL</fullName>
    </recommendedName>
</protein>
<dbReference type="GO" id="GO:0006269">
    <property type="term" value="P:DNA replication, synthesis of primer"/>
    <property type="evidence" value="ECO:0007669"/>
    <property type="project" value="UniProtKB-UniRule"/>
</dbReference>
<evidence type="ECO:0000259" key="8">
    <source>
        <dbReference type="Pfam" id="PF04104"/>
    </source>
</evidence>
<keyword evidence="6 7" id="KW-0411">Iron-sulfur</keyword>
<dbReference type="InterPro" id="IPR058560">
    <property type="entry name" value="DNA_primase_C"/>
</dbReference>
<dbReference type="RefSeq" id="WP_209591384.1">
    <property type="nucleotide sequence ID" value="NZ_JAGGMV010000003.1"/>
</dbReference>
<comment type="subunit">
    <text evidence="7">Heterodimer of a small subunit (PriS) and a large subunit (PriL).</text>
</comment>
<dbReference type="InterPro" id="IPR023642">
    <property type="entry name" value="DNA_primase_lsu_PriL"/>
</dbReference>
<gene>
    <name evidence="7" type="primary">priL</name>
    <name evidence="9" type="ORF">J3E07_001294</name>
</gene>
<accession>A0A8J7RGB3</accession>
<keyword evidence="9" id="KW-0548">Nucleotidyltransferase</keyword>
<comment type="cofactor">
    <cofactor evidence="7">
        <name>[4Fe-4S] cluster</name>
        <dbReference type="ChEBI" id="CHEBI:49883"/>
    </cofactor>
    <text evidence="7">Binds 1 [4Fe-4S] cluster.</text>
</comment>
<evidence type="ECO:0000256" key="2">
    <source>
        <dbReference type="ARBA" id="ARBA00022515"/>
    </source>
</evidence>
<feature type="binding site" evidence="7">
    <location>
        <position position="328"/>
    </location>
    <ligand>
        <name>[4Fe-4S] cluster</name>
        <dbReference type="ChEBI" id="CHEBI:49883"/>
    </ligand>
</feature>
<dbReference type="HAMAP" id="MF_00701">
    <property type="entry name" value="DNA_primase_lrg_arc"/>
    <property type="match status" value="1"/>
</dbReference>
<evidence type="ECO:0000256" key="6">
    <source>
        <dbReference type="ARBA" id="ARBA00023014"/>
    </source>
</evidence>
<evidence type="ECO:0000256" key="1">
    <source>
        <dbReference type="ARBA" id="ARBA00022485"/>
    </source>
</evidence>
<dbReference type="Proteomes" id="UP000740329">
    <property type="component" value="Unassembled WGS sequence"/>
</dbReference>
<evidence type="ECO:0000256" key="4">
    <source>
        <dbReference type="ARBA" id="ARBA00022723"/>
    </source>
</evidence>
<feature type="binding site" evidence="7">
    <location>
        <position position="346"/>
    </location>
    <ligand>
        <name>[4Fe-4S] cluster</name>
        <dbReference type="ChEBI" id="CHEBI:49883"/>
    </ligand>
</feature>
<comment type="caution">
    <text evidence="9">The sequence shown here is derived from an EMBL/GenBank/DDBJ whole genome shotgun (WGS) entry which is preliminary data.</text>
</comment>
<dbReference type="GO" id="GO:0051539">
    <property type="term" value="F:4 iron, 4 sulfur cluster binding"/>
    <property type="evidence" value="ECO:0007669"/>
    <property type="project" value="UniProtKB-UniRule"/>
</dbReference>
<feature type="binding site" evidence="7">
    <location>
        <position position="352"/>
    </location>
    <ligand>
        <name>[4Fe-4S] cluster</name>
        <dbReference type="ChEBI" id="CHEBI:49883"/>
    </ligand>
</feature>
<organism evidence="9 10">
    <name type="scientific">Methanococcus voltae</name>
    <dbReference type="NCBI Taxonomy" id="2188"/>
    <lineage>
        <taxon>Archaea</taxon>
        <taxon>Methanobacteriati</taxon>
        <taxon>Methanobacteriota</taxon>
        <taxon>Methanomada group</taxon>
        <taxon>Methanococci</taxon>
        <taxon>Methanococcales</taxon>
        <taxon>Methanococcaceae</taxon>
        <taxon>Methanococcus</taxon>
    </lineage>
</organism>
<evidence type="ECO:0000256" key="7">
    <source>
        <dbReference type="HAMAP-Rule" id="MF_00701"/>
    </source>
</evidence>
<evidence type="ECO:0000256" key="5">
    <source>
        <dbReference type="ARBA" id="ARBA00023004"/>
    </source>
</evidence>
<dbReference type="GO" id="GO:0046872">
    <property type="term" value="F:metal ion binding"/>
    <property type="evidence" value="ECO:0007669"/>
    <property type="project" value="UniProtKB-KW"/>
</dbReference>
<feature type="binding site" evidence="7">
    <location>
        <position position="230"/>
    </location>
    <ligand>
        <name>[4Fe-4S] cluster</name>
        <dbReference type="ChEBI" id="CHEBI:49883"/>
    </ligand>
</feature>
<feature type="domain" description="DNA primase large subunit C-terminal" evidence="8">
    <location>
        <begin position="223"/>
        <end position="351"/>
    </location>
</feature>
<keyword evidence="3 7" id="KW-0235">DNA replication</keyword>
<proteinExistence type="inferred from homology"/>